<dbReference type="AlphaFoldDB" id="A0A074Z1V9"/>
<evidence type="ECO:0000313" key="1">
    <source>
        <dbReference type="EMBL" id="KER19482.1"/>
    </source>
</evidence>
<gene>
    <name evidence="1" type="ORF">T265_11762</name>
</gene>
<accession>A0A074Z1V9</accession>
<dbReference type="SUPFAM" id="SSF56219">
    <property type="entry name" value="DNase I-like"/>
    <property type="match status" value="1"/>
</dbReference>
<dbReference type="CTD" id="20325930"/>
<dbReference type="InterPro" id="IPR036691">
    <property type="entry name" value="Endo/exonu/phosph_ase_sf"/>
</dbReference>
<evidence type="ECO:0000313" key="2">
    <source>
        <dbReference type="Proteomes" id="UP000054324"/>
    </source>
</evidence>
<keyword evidence="2" id="KW-1185">Reference proteome</keyword>
<dbReference type="Gene3D" id="3.60.10.10">
    <property type="entry name" value="Endonuclease/exonuclease/phosphatase"/>
    <property type="match status" value="1"/>
</dbReference>
<organism evidence="1 2">
    <name type="scientific">Opisthorchis viverrini</name>
    <name type="common">Southeast Asian liver fluke</name>
    <dbReference type="NCBI Taxonomy" id="6198"/>
    <lineage>
        <taxon>Eukaryota</taxon>
        <taxon>Metazoa</taxon>
        <taxon>Spiralia</taxon>
        <taxon>Lophotrochozoa</taxon>
        <taxon>Platyhelminthes</taxon>
        <taxon>Trematoda</taxon>
        <taxon>Digenea</taxon>
        <taxon>Opisthorchiida</taxon>
        <taxon>Opisthorchiata</taxon>
        <taxon>Opisthorchiidae</taxon>
        <taxon>Opisthorchis</taxon>
    </lineage>
</organism>
<dbReference type="Proteomes" id="UP000054324">
    <property type="component" value="Unassembled WGS sequence"/>
</dbReference>
<dbReference type="EMBL" id="KL597197">
    <property type="protein sequence ID" value="KER19482.1"/>
    <property type="molecule type" value="Genomic_DNA"/>
</dbReference>
<reference evidence="1 2" key="1">
    <citation type="submission" date="2013-11" db="EMBL/GenBank/DDBJ databases">
        <title>Opisthorchis viverrini - life in the bile duct.</title>
        <authorList>
            <person name="Young N.D."/>
            <person name="Nagarajan N."/>
            <person name="Lin S.J."/>
            <person name="Korhonen P.K."/>
            <person name="Jex A.R."/>
            <person name="Hall R.S."/>
            <person name="Safavi-Hemami H."/>
            <person name="Kaewkong W."/>
            <person name="Bertrand D."/>
            <person name="Gao S."/>
            <person name="Seet Q."/>
            <person name="Wongkham S."/>
            <person name="Teh B.T."/>
            <person name="Wongkham C."/>
            <person name="Intapan P.M."/>
            <person name="Maleewong W."/>
            <person name="Yang X."/>
            <person name="Hu M."/>
            <person name="Wang Z."/>
            <person name="Hofmann A."/>
            <person name="Sternberg P.W."/>
            <person name="Tan P."/>
            <person name="Wang J."/>
            <person name="Gasser R.B."/>
        </authorList>
    </citation>
    <scope>NUCLEOTIDE SEQUENCE [LARGE SCALE GENOMIC DNA]</scope>
</reference>
<dbReference type="KEGG" id="ovi:T265_11762"/>
<name>A0A074Z1V9_OPIVI</name>
<protein>
    <submittedName>
        <fullName evidence="1">Uncharacterized protein</fullName>
    </submittedName>
</protein>
<sequence length="143" mass="15561">MADIDCWSEEEAAETVLKCLYTDCLSHFNKLCDANQSACLDKPSIIAPTETWLTPDVSDAEVSIDGYSILRADSKRGRAGGVALYLHAALPIPIVLSDTIPAPFCDALWVQIPLRGSDSLLLGVVYRSPSSPPEDHQFLIQTL</sequence>
<dbReference type="RefSeq" id="XP_009176774.1">
    <property type="nucleotide sequence ID" value="XM_009178510.1"/>
</dbReference>
<proteinExistence type="predicted"/>
<dbReference type="GeneID" id="20325930"/>
<dbReference type="OrthoDB" id="6274754at2759"/>
<dbReference type="STRING" id="6198.A0A074Z1V9"/>